<dbReference type="Proteomes" id="UP000698222">
    <property type="component" value="Unassembled WGS sequence"/>
</dbReference>
<dbReference type="InterPro" id="IPR003615">
    <property type="entry name" value="HNH_nuc"/>
</dbReference>
<accession>A0ABS4YQC8</accession>
<evidence type="ECO:0000313" key="4">
    <source>
        <dbReference type="Proteomes" id="UP000698222"/>
    </source>
</evidence>
<proteinExistence type="predicted"/>
<name>A0ABS4YQC8_9MICO</name>
<feature type="compositionally biased region" description="Pro residues" evidence="1">
    <location>
        <begin position="494"/>
        <end position="507"/>
    </location>
</feature>
<reference evidence="3 4" key="1">
    <citation type="submission" date="2021-03" db="EMBL/GenBank/DDBJ databases">
        <title>Sequencing the genomes of 1000 actinobacteria strains.</title>
        <authorList>
            <person name="Klenk H.-P."/>
        </authorList>
    </citation>
    <scope>NUCLEOTIDE SEQUENCE [LARGE SCALE GENOMIC DNA]</scope>
    <source>
        <strain evidence="3 4">DSM 14564</strain>
    </source>
</reference>
<feature type="compositionally biased region" description="Polar residues" evidence="1">
    <location>
        <begin position="465"/>
        <end position="482"/>
    </location>
</feature>
<feature type="compositionally biased region" description="Basic and acidic residues" evidence="1">
    <location>
        <begin position="341"/>
        <end position="353"/>
    </location>
</feature>
<gene>
    <name evidence="3" type="ORF">JOF44_003495</name>
</gene>
<feature type="domain" description="DUF222" evidence="2">
    <location>
        <begin position="57"/>
        <end position="246"/>
    </location>
</feature>
<evidence type="ECO:0000259" key="2">
    <source>
        <dbReference type="Pfam" id="PF02720"/>
    </source>
</evidence>
<evidence type="ECO:0000313" key="3">
    <source>
        <dbReference type="EMBL" id="MBP2410592.1"/>
    </source>
</evidence>
<sequence length="520" mass="56011">MATSVQEWNASLAALLERAPRADDLKRVSDPDLIDTISSLERAKGTISAAQAHAEIAFRDSQVDLQRRQDVPRALRGRGVADQIAMARRITPTQASGQVALHRVLIETLPRTTSLLERGEISEWAAQEVAKNVFVLDDDKRAQIDAELEPRLPTLTATRTGNVTRARAQELDPAAAVARAKRAVADRRTSLRPAPDGMSILRSVLPTKDGVAAYKTLTQVAKSAKSSGDERSKGQIMADTLVERVTGAKTVDEIPVEVNLLMTDTTLLNDDDRAAWMDGHPIPGRLARDIALGVASSPAGIRRSPDPDETELSGVDDGQAGAAPEHAVQDELAHGPDATEDPERAPCEPERRAGPTGPSPNDLTNAARWIRRLYTDPRTGELVAADPRRRLFRGEVRRFILQRDQRCRTPWCDAAIHDIDHATRYADGGATTADNGIGHCQRFNLVKEIPGWTTTQQPGADGEPSTLTITTPTGHRYTSSAPALQPPVDSAPADGPPADPLPTVPPPDDGDPGDAYPRAG</sequence>
<protein>
    <recommendedName>
        <fullName evidence="2">DUF222 domain-containing protein</fullName>
    </recommendedName>
</protein>
<keyword evidence="4" id="KW-1185">Reference proteome</keyword>
<organism evidence="3 4">
    <name type="scientific">Brachybacterium fresconis</name>
    <dbReference type="NCBI Taxonomy" id="173363"/>
    <lineage>
        <taxon>Bacteria</taxon>
        <taxon>Bacillati</taxon>
        <taxon>Actinomycetota</taxon>
        <taxon>Actinomycetes</taxon>
        <taxon>Micrococcales</taxon>
        <taxon>Dermabacteraceae</taxon>
        <taxon>Brachybacterium</taxon>
    </lineage>
</organism>
<dbReference type="InterPro" id="IPR003870">
    <property type="entry name" value="DUF222"/>
</dbReference>
<dbReference type="CDD" id="cd00085">
    <property type="entry name" value="HNHc"/>
    <property type="match status" value="1"/>
</dbReference>
<feature type="region of interest" description="Disordered" evidence="1">
    <location>
        <begin position="297"/>
        <end position="365"/>
    </location>
</feature>
<feature type="region of interest" description="Disordered" evidence="1">
    <location>
        <begin position="453"/>
        <end position="520"/>
    </location>
</feature>
<dbReference type="Pfam" id="PF02720">
    <property type="entry name" value="DUF222"/>
    <property type="match status" value="1"/>
</dbReference>
<dbReference type="EMBL" id="JAGIOC010000001">
    <property type="protein sequence ID" value="MBP2410592.1"/>
    <property type="molecule type" value="Genomic_DNA"/>
</dbReference>
<evidence type="ECO:0000256" key="1">
    <source>
        <dbReference type="SAM" id="MobiDB-lite"/>
    </source>
</evidence>
<comment type="caution">
    <text evidence="3">The sequence shown here is derived from an EMBL/GenBank/DDBJ whole genome shotgun (WGS) entry which is preliminary data.</text>
</comment>
<dbReference type="RefSeq" id="WP_209894530.1">
    <property type="nucleotide sequence ID" value="NZ_BAAAJV010000008.1"/>
</dbReference>